<evidence type="ECO:0000313" key="3">
    <source>
        <dbReference type="Proteomes" id="UP000789396"/>
    </source>
</evidence>
<proteinExistence type="predicted"/>
<reference evidence="2" key="1">
    <citation type="submission" date="2021-06" db="EMBL/GenBank/DDBJ databases">
        <authorList>
            <person name="Kallberg Y."/>
            <person name="Tangrot J."/>
            <person name="Rosling A."/>
        </authorList>
    </citation>
    <scope>NUCLEOTIDE SEQUENCE</scope>
    <source>
        <strain evidence="2">IN212</strain>
    </source>
</reference>
<dbReference type="Proteomes" id="UP000789396">
    <property type="component" value="Unassembled WGS sequence"/>
</dbReference>
<name>A0A9N9AL84_9GLOM</name>
<accession>A0A9N9AL84</accession>
<dbReference type="AlphaFoldDB" id="A0A9N9AL84"/>
<comment type="caution">
    <text evidence="2">The sequence shown here is derived from an EMBL/GenBank/DDBJ whole genome shotgun (WGS) entry which is preliminary data.</text>
</comment>
<keyword evidence="3" id="KW-1185">Reference proteome</keyword>
<evidence type="ECO:0000256" key="1">
    <source>
        <dbReference type="SAM" id="MobiDB-lite"/>
    </source>
</evidence>
<feature type="non-terminal residue" evidence="2">
    <location>
        <position position="120"/>
    </location>
</feature>
<organism evidence="2 3">
    <name type="scientific">Racocetra fulgida</name>
    <dbReference type="NCBI Taxonomy" id="60492"/>
    <lineage>
        <taxon>Eukaryota</taxon>
        <taxon>Fungi</taxon>
        <taxon>Fungi incertae sedis</taxon>
        <taxon>Mucoromycota</taxon>
        <taxon>Glomeromycotina</taxon>
        <taxon>Glomeromycetes</taxon>
        <taxon>Diversisporales</taxon>
        <taxon>Gigasporaceae</taxon>
        <taxon>Racocetra</taxon>
    </lineage>
</organism>
<protein>
    <submittedName>
        <fullName evidence="2">10189_t:CDS:1</fullName>
    </submittedName>
</protein>
<dbReference type="EMBL" id="CAJVPZ010003714">
    <property type="protein sequence ID" value="CAG8534608.1"/>
    <property type="molecule type" value="Genomic_DNA"/>
</dbReference>
<feature type="region of interest" description="Disordered" evidence="1">
    <location>
        <begin position="63"/>
        <end position="83"/>
    </location>
</feature>
<sequence length="120" mass="13592">HLWSYALYSPETLLGQAPELKEKGLVNVKIDRDNILSPGLTINIQIKILINRDNLKQLKNLLPPINTSQSSPRARKLPKDHLPDSLKYQNYNSDVIRPAAIFVKAIIASDHDLSNKKKFP</sequence>
<gene>
    <name evidence="2" type="ORF">RFULGI_LOCUS3947</name>
</gene>
<evidence type="ECO:0000313" key="2">
    <source>
        <dbReference type="EMBL" id="CAG8534608.1"/>
    </source>
</evidence>